<evidence type="ECO:0000313" key="1">
    <source>
        <dbReference type="EMBL" id="PSL44677.1"/>
    </source>
</evidence>
<dbReference type="EMBL" id="PYAW01000005">
    <property type="protein sequence ID" value="PSL44677.1"/>
    <property type="molecule type" value="Genomic_DNA"/>
</dbReference>
<accession>A0A2P8HEM5</accession>
<keyword evidence="2" id="KW-1185">Reference proteome</keyword>
<protein>
    <submittedName>
        <fullName evidence="1">Uncharacterized protein</fullName>
    </submittedName>
</protein>
<reference evidence="1 2" key="1">
    <citation type="submission" date="2018-03" db="EMBL/GenBank/DDBJ databases">
        <title>Genomic Encyclopedia of Archaeal and Bacterial Type Strains, Phase II (KMG-II): from individual species to whole genera.</title>
        <authorList>
            <person name="Goeker M."/>
        </authorList>
    </citation>
    <scope>NUCLEOTIDE SEQUENCE [LARGE SCALE GENOMIC DNA]</scope>
    <source>
        <strain evidence="1 2">DSM 24859</strain>
    </source>
</reference>
<name>A0A2P8HEM5_CHINA</name>
<dbReference type="AlphaFoldDB" id="A0A2P8HEM5"/>
<organism evidence="1 2">
    <name type="scientific">Chitinophaga niastensis</name>
    <dbReference type="NCBI Taxonomy" id="536980"/>
    <lineage>
        <taxon>Bacteria</taxon>
        <taxon>Pseudomonadati</taxon>
        <taxon>Bacteroidota</taxon>
        <taxon>Chitinophagia</taxon>
        <taxon>Chitinophagales</taxon>
        <taxon>Chitinophagaceae</taxon>
        <taxon>Chitinophaga</taxon>
    </lineage>
</organism>
<comment type="caution">
    <text evidence="1">The sequence shown here is derived from an EMBL/GenBank/DDBJ whole genome shotgun (WGS) entry which is preliminary data.</text>
</comment>
<proteinExistence type="predicted"/>
<evidence type="ECO:0000313" key="2">
    <source>
        <dbReference type="Proteomes" id="UP000240971"/>
    </source>
</evidence>
<gene>
    <name evidence="1" type="ORF">CLV51_10549</name>
</gene>
<sequence length="56" mass="6622">METHGRLSDSQRLSLFLIQPRLLYIFFAKFYNQAKSNLSKFITLFQAVTKSFTNLF</sequence>
<dbReference type="Proteomes" id="UP000240971">
    <property type="component" value="Unassembled WGS sequence"/>
</dbReference>